<dbReference type="Gene3D" id="1.10.167.10">
    <property type="entry name" value="Regulator of G-protein Signalling 4, domain 2"/>
    <property type="match status" value="1"/>
</dbReference>
<dbReference type="Pfam" id="PF08628">
    <property type="entry name" value="Nexin_C"/>
    <property type="match status" value="1"/>
</dbReference>
<dbReference type="Pfam" id="PF02194">
    <property type="entry name" value="PXA"/>
    <property type="match status" value="1"/>
</dbReference>
<dbReference type="SMART" id="SM00313">
    <property type="entry name" value="PXA"/>
    <property type="match status" value="1"/>
</dbReference>
<dbReference type="Proteomes" id="UP000694867">
    <property type="component" value="Unplaced"/>
</dbReference>
<organism evidence="5 6">
    <name type="scientific">Galendromus occidentalis</name>
    <name type="common">western predatory mite</name>
    <dbReference type="NCBI Taxonomy" id="34638"/>
    <lineage>
        <taxon>Eukaryota</taxon>
        <taxon>Metazoa</taxon>
        <taxon>Ecdysozoa</taxon>
        <taxon>Arthropoda</taxon>
        <taxon>Chelicerata</taxon>
        <taxon>Arachnida</taxon>
        <taxon>Acari</taxon>
        <taxon>Parasitiformes</taxon>
        <taxon>Mesostigmata</taxon>
        <taxon>Gamasina</taxon>
        <taxon>Phytoseioidea</taxon>
        <taxon>Phytoseiidae</taxon>
        <taxon>Typhlodrominae</taxon>
        <taxon>Galendromus</taxon>
    </lineage>
</organism>
<comment type="similarity">
    <text evidence="1">Belongs to the sorting nexin family.</text>
</comment>
<reference evidence="6" key="1">
    <citation type="submission" date="2025-08" db="UniProtKB">
        <authorList>
            <consortium name="RefSeq"/>
        </authorList>
    </citation>
    <scope>IDENTIFICATION</scope>
</reference>
<feature type="domain" description="PXA" evidence="4">
    <location>
        <begin position="96"/>
        <end position="256"/>
    </location>
</feature>
<gene>
    <name evidence="6" type="primary">LOC100905585</name>
</gene>
<dbReference type="KEGG" id="goe:100905585"/>
<dbReference type="GO" id="GO:0035091">
    <property type="term" value="F:phosphatidylinositol binding"/>
    <property type="evidence" value="ECO:0007669"/>
    <property type="project" value="InterPro"/>
</dbReference>
<dbReference type="SUPFAM" id="SSF64268">
    <property type="entry name" value="PX domain"/>
    <property type="match status" value="1"/>
</dbReference>
<dbReference type="InterPro" id="IPR044926">
    <property type="entry name" value="RGS_subdomain_2"/>
</dbReference>
<evidence type="ECO:0000313" key="6">
    <source>
        <dbReference type="RefSeq" id="XP_018495981.1"/>
    </source>
</evidence>
<keyword evidence="5" id="KW-1185">Reference proteome</keyword>
<dbReference type="AlphaFoldDB" id="A0AAJ7L6J1"/>
<evidence type="ECO:0000256" key="1">
    <source>
        <dbReference type="ARBA" id="ARBA00010883"/>
    </source>
</evidence>
<dbReference type="SMART" id="SM00315">
    <property type="entry name" value="RGS"/>
    <property type="match status" value="1"/>
</dbReference>
<protein>
    <submittedName>
        <fullName evidence="6">Sorting nexin-25</fullName>
    </submittedName>
</protein>
<name>A0AAJ7L6J1_9ACAR</name>
<feature type="domain" description="RGS" evidence="2">
    <location>
        <begin position="381"/>
        <end position="499"/>
    </location>
</feature>
<evidence type="ECO:0000259" key="3">
    <source>
        <dbReference type="PROSITE" id="PS50195"/>
    </source>
</evidence>
<accession>A0AAJ7L6J1</accession>
<dbReference type="SUPFAM" id="SSF48097">
    <property type="entry name" value="Regulator of G-protein signaling, RGS"/>
    <property type="match status" value="1"/>
</dbReference>
<dbReference type="PANTHER" id="PTHR22775">
    <property type="entry name" value="SORTING NEXIN"/>
    <property type="match status" value="1"/>
</dbReference>
<dbReference type="InterPro" id="IPR036871">
    <property type="entry name" value="PX_dom_sf"/>
</dbReference>
<dbReference type="InterPro" id="IPR013937">
    <property type="entry name" value="Sorting_nexin_C"/>
</dbReference>
<sequence length="927" mass="106821">MSNLSIKCVACVGVTAVLVSVWGQSSNVLCVLMYITAATCGAVAGAMAALGSDDRRKAAYHELIKNPKVVELFEEKLRESRSQETGQSRHRQMVFSRNADAKLQEIVDLILRDFVTPWYSFLVPEYHQNFTLLLRDEIKLVMVKVKERYQKMNENTLISQDLVRVVENHLRKIRLGVTERQAYSLQGFLISPEEEMEHIRVISDFLLTILLPSSYALCVPLRCLLKEILTCQVLYPTIDMLCSPDYINLKLVSYLKWVQEEKERHRRTYEMTETFEDFVFIIDTCTDIEDLKLLRYKIVVEIMHATTLNNIKKQKGLSTDKSIEPPTLSKGDLLLSRNLPKYIRQLQFAKGMCEKKLKSIGGPDYIGGSEHDPAIFRKVLAFKVIMESDLAREYLKQFFEKETNEEGRNLLSFWCDVHHMMMAAKDEWHQLGNEIYTTYIKKQHAGIRLNKQILKDIEAFIMANKGPDGFLEAQKECYRLLEDKHYHSFLTSDSYHQLIVESKKLDISFGREKTGDTGESSLSGSESSLNQTISLADSCNLAKFRIHHLEARLSDKLKALSALRASLNSDPKMIAALEKETTDLRNECGILSKYMERTDIWTENVGCWIARVESAQLDRDMPRFTIMITVSEQQDSGYVVNKCITDFHQLLQSILPIAPALKRRVTLPSIPSKMRLKAFDAAYLARAKTTLQQFLDIVLRDYDLCNCEAVYSFFNEIPPSLLQPQKQNEDGVLRKTLNFLPSFFKNEKTGEAPWEDEDDLFLELDSDLNADVVDSIAEPLYSLLAEMFELQGGNPVNWLRRTLIMFVQISFGKTINRQVLEGISWMMSESMFIYYMGLFRDALWPDGVLYTRTENRTSQDMAKTKQEARMLLLNHVPEMFNFVGNQNACKGTLKVFDSLQDKQLNKQLFYEMLEKVLYEFAPELRLE</sequence>
<dbReference type="InterPro" id="IPR003114">
    <property type="entry name" value="Phox_assoc"/>
</dbReference>
<dbReference type="Gene3D" id="3.30.1520.10">
    <property type="entry name" value="Phox-like domain"/>
    <property type="match status" value="1"/>
</dbReference>
<dbReference type="InterPro" id="IPR036305">
    <property type="entry name" value="RGS_sf"/>
</dbReference>
<dbReference type="PROSITE" id="PS50132">
    <property type="entry name" value="RGS"/>
    <property type="match status" value="1"/>
</dbReference>
<evidence type="ECO:0000313" key="5">
    <source>
        <dbReference type="Proteomes" id="UP000694867"/>
    </source>
</evidence>
<dbReference type="GeneID" id="100905585"/>
<evidence type="ECO:0000259" key="4">
    <source>
        <dbReference type="PROSITE" id="PS51207"/>
    </source>
</evidence>
<dbReference type="InterPro" id="IPR001683">
    <property type="entry name" value="PX_dom"/>
</dbReference>
<dbReference type="InterPro" id="IPR016137">
    <property type="entry name" value="RGS"/>
</dbReference>
<dbReference type="RefSeq" id="XP_018495981.1">
    <property type="nucleotide sequence ID" value="XM_018640465.1"/>
</dbReference>
<evidence type="ECO:0000259" key="2">
    <source>
        <dbReference type="PROSITE" id="PS50132"/>
    </source>
</evidence>
<dbReference type="Pfam" id="PF00615">
    <property type="entry name" value="RGS"/>
    <property type="match status" value="1"/>
</dbReference>
<proteinExistence type="inferred from homology"/>
<dbReference type="PROSITE" id="PS50195">
    <property type="entry name" value="PX"/>
    <property type="match status" value="1"/>
</dbReference>
<dbReference type="PROSITE" id="PS51207">
    <property type="entry name" value="PXA"/>
    <property type="match status" value="1"/>
</dbReference>
<dbReference type="PANTHER" id="PTHR22775:SF48">
    <property type="entry name" value="SORTING NEXIN-25"/>
    <property type="match status" value="1"/>
</dbReference>
<dbReference type="Pfam" id="PF00787">
    <property type="entry name" value="PX"/>
    <property type="match status" value="1"/>
</dbReference>
<feature type="domain" description="PX" evidence="3">
    <location>
        <begin position="602"/>
        <end position="721"/>
    </location>
</feature>